<feature type="compositionally biased region" description="Basic residues" evidence="4">
    <location>
        <begin position="223"/>
        <end position="235"/>
    </location>
</feature>
<dbReference type="PROSITE" id="PS01149">
    <property type="entry name" value="PSI_RSU"/>
    <property type="match status" value="1"/>
</dbReference>
<dbReference type="EMBL" id="MDTQ01000001">
    <property type="protein sequence ID" value="ODC03148.1"/>
    <property type="molecule type" value="Genomic_DNA"/>
</dbReference>
<evidence type="ECO:0000313" key="6">
    <source>
        <dbReference type="EMBL" id="ODC03148.1"/>
    </source>
</evidence>
<dbReference type="Gene3D" id="3.30.70.1560">
    <property type="entry name" value="Alpha-L RNA-binding motif"/>
    <property type="match status" value="1"/>
</dbReference>
<feature type="region of interest" description="Disordered" evidence="4">
    <location>
        <begin position="101"/>
        <end position="130"/>
    </location>
</feature>
<comment type="caution">
    <text evidence="6">The sequence shown here is derived from an EMBL/GenBank/DDBJ whole genome shotgun (WGS) entry which is preliminary data.</text>
</comment>
<dbReference type="NCBIfam" id="TIGR00093">
    <property type="entry name" value="pseudouridine synthase"/>
    <property type="match status" value="1"/>
</dbReference>
<comment type="similarity">
    <text evidence="1 3">Belongs to the pseudouridine synthase RsuA family.</text>
</comment>
<evidence type="ECO:0000256" key="1">
    <source>
        <dbReference type="ARBA" id="ARBA00008348"/>
    </source>
</evidence>
<dbReference type="RefSeq" id="WP_068997554.1">
    <property type="nucleotide sequence ID" value="NZ_MDTQ01000001.1"/>
</dbReference>
<dbReference type="STRING" id="197479.BFW38_05900"/>
<accession>A0A1E2V806</accession>
<sequence>MSDIYLFYKPFHVLSQFTDERTDEESPRTTLAEYLKVPNIYPAGRLDYDSEGLLLLTDDGELQARITHPEYKLPKTYWVQVEGDITDEALTQLSTGVELKDGRTRPAKARRMDPPKVAERSTPVKPRKGKGTSWLELTIMEGRNRQVRRMTAHVGFPTLRLIRYAIGSWTLEGLKPGRWRQTTVHMPEQTQKVTLKPRKKGRGEHAGSKTTHKAHPKTAQPKSAHRTPRKPKGGR</sequence>
<evidence type="ECO:0000259" key="5">
    <source>
        <dbReference type="Pfam" id="PF00849"/>
    </source>
</evidence>
<dbReference type="Proteomes" id="UP000094291">
    <property type="component" value="Unassembled WGS sequence"/>
</dbReference>
<reference evidence="6 7" key="1">
    <citation type="submission" date="2016-08" db="EMBL/GenBank/DDBJ databases">
        <authorList>
            <person name="Seilhamer J.J."/>
        </authorList>
    </citation>
    <scope>NUCLEOTIDE SEQUENCE [LARGE SCALE GENOMIC DNA]</scope>
    <source>
        <strain evidence="6 7">PH27A</strain>
    </source>
</reference>
<dbReference type="EC" id="5.4.99.-" evidence="3"/>
<feature type="compositionally biased region" description="Polar residues" evidence="4">
    <location>
        <begin position="180"/>
        <end position="193"/>
    </location>
</feature>
<dbReference type="InterPro" id="IPR020103">
    <property type="entry name" value="PsdUridine_synth_cat_dom_sf"/>
</dbReference>
<proteinExistence type="inferred from homology"/>
<dbReference type="AlphaFoldDB" id="A0A1E2V806"/>
<dbReference type="Gene3D" id="3.30.70.580">
    <property type="entry name" value="Pseudouridine synthase I, catalytic domain, N-terminal subdomain"/>
    <property type="match status" value="1"/>
</dbReference>
<dbReference type="GO" id="GO:0009982">
    <property type="term" value="F:pseudouridine synthase activity"/>
    <property type="evidence" value="ECO:0007669"/>
    <property type="project" value="InterPro"/>
</dbReference>
<dbReference type="SUPFAM" id="SSF55120">
    <property type="entry name" value="Pseudouridine synthase"/>
    <property type="match status" value="1"/>
</dbReference>
<dbReference type="Pfam" id="PF00849">
    <property type="entry name" value="PseudoU_synth_2"/>
    <property type="match status" value="1"/>
</dbReference>
<dbReference type="PANTHER" id="PTHR47683:SF2">
    <property type="entry name" value="RNA-BINDING S4 DOMAIN-CONTAINING PROTEIN"/>
    <property type="match status" value="1"/>
</dbReference>
<feature type="domain" description="Pseudouridine synthase RsuA/RluA-like" evidence="5">
    <location>
        <begin position="4"/>
        <end position="153"/>
    </location>
</feature>
<dbReference type="InterPro" id="IPR050343">
    <property type="entry name" value="RsuA_PseudoU_synthase"/>
</dbReference>
<evidence type="ECO:0000313" key="7">
    <source>
        <dbReference type="Proteomes" id="UP000094291"/>
    </source>
</evidence>
<dbReference type="GO" id="GO:0003723">
    <property type="term" value="F:RNA binding"/>
    <property type="evidence" value="ECO:0007669"/>
    <property type="project" value="InterPro"/>
</dbReference>
<dbReference type="InterPro" id="IPR000748">
    <property type="entry name" value="PsdUridine_synth_RsuA/RluB/E/F"/>
</dbReference>
<evidence type="ECO:0000256" key="3">
    <source>
        <dbReference type="RuleBase" id="RU003887"/>
    </source>
</evidence>
<protein>
    <recommendedName>
        <fullName evidence="3">Pseudouridine synthase</fullName>
        <ecNumber evidence="3">5.4.99.-</ecNumber>
    </recommendedName>
</protein>
<evidence type="ECO:0000256" key="2">
    <source>
        <dbReference type="ARBA" id="ARBA00023235"/>
    </source>
</evidence>
<feature type="compositionally biased region" description="Basic and acidic residues" evidence="4">
    <location>
        <begin position="101"/>
        <end position="119"/>
    </location>
</feature>
<name>A0A1E2V806_9GAMM</name>
<dbReference type="InterPro" id="IPR006145">
    <property type="entry name" value="PsdUridine_synth_RsuA/RluA"/>
</dbReference>
<dbReference type="GO" id="GO:0001522">
    <property type="term" value="P:pseudouridine synthesis"/>
    <property type="evidence" value="ECO:0007669"/>
    <property type="project" value="InterPro"/>
</dbReference>
<dbReference type="GO" id="GO:0140098">
    <property type="term" value="F:catalytic activity, acting on RNA"/>
    <property type="evidence" value="ECO:0007669"/>
    <property type="project" value="UniProtKB-ARBA"/>
</dbReference>
<keyword evidence="7" id="KW-1185">Reference proteome</keyword>
<gene>
    <name evidence="6" type="ORF">BFW38_05900</name>
</gene>
<organism evidence="6 7">
    <name type="scientific">Terasakiispira papahanaumokuakeensis</name>
    <dbReference type="NCBI Taxonomy" id="197479"/>
    <lineage>
        <taxon>Bacteria</taxon>
        <taxon>Pseudomonadati</taxon>
        <taxon>Pseudomonadota</taxon>
        <taxon>Gammaproteobacteria</taxon>
        <taxon>Oceanospirillales</taxon>
        <taxon>Terasakiispira</taxon>
    </lineage>
</organism>
<dbReference type="GO" id="GO:0006364">
    <property type="term" value="P:rRNA processing"/>
    <property type="evidence" value="ECO:0007669"/>
    <property type="project" value="UniProtKB-ARBA"/>
</dbReference>
<evidence type="ECO:0000256" key="4">
    <source>
        <dbReference type="SAM" id="MobiDB-lite"/>
    </source>
</evidence>
<dbReference type="InterPro" id="IPR042092">
    <property type="entry name" value="PsdUridine_s_RsuA/RluB/E/F_cat"/>
</dbReference>
<dbReference type="InterPro" id="IPR018496">
    <property type="entry name" value="PsdUridine_synth_RsuA/RluB_CS"/>
</dbReference>
<dbReference type="InterPro" id="IPR020094">
    <property type="entry name" value="TruA/RsuA/RluB/E/F_N"/>
</dbReference>
<dbReference type="OrthoDB" id="9807213at2"/>
<keyword evidence="2 3" id="KW-0413">Isomerase</keyword>
<feature type="region of interest" description="Disordered" evidence="4">
    <location>
        <begin position="180"/>
        <end position="235"/>
    </location>
</feature>
<dbReference type="PANTHER" id="PTHR47683">
    <property type="entry name" value="PSEUDOURIDINE SYNTHASE FAMILY PROTEIN-RELATED"/>
    <property type="match status" value="1"/>
</dbReference>